<dbReference type="EMBL" id="CP144698">
    <property type="protein sequence ID" value="WVZ17307.1"/>
    <property type="molecule type" value="Genomic_DNA"/>
</dbReference>
<dbReference type="Proteomes" id="UP001374535">
    <property type="component" value="Chromosome 3"/>
</dbReference>
<keyword evidence="2" id="KW-1185">Reference proteome</keyword>
<evidence type="ECO:0000313" key="1">
    <source>
        <dbReference type="EMBL" id="WVZ17307.1"/>
    </source>
</evidence>
<protein>
    <submittedName>
        <fullName evidence="1">Uncharacterized protein</fullName>
    </submittedName>
</protein>
<proteinExistence type="predicted"/>
<name>A0AAQ3NYK5_VIGMU</name>
<gene>
    <name evidence="1" type="ORF">V8G54_010289</name>
</gene>
<dbReference type="AlphaFoldDB" id="A0AAQ3NYK5"/>
<sequence length="103" mass="12415">MKYCNRRHKFYLLLHKITTGLYKKQSNSLRTWNKGSMVCKILVDMISLYPYELGIIDILHSYSLLRLFLIFHTTMPQASRHVTYWFLQNIVSIAQYEPSQEYY</sequence>
<accession>A0AAQ3NYK5</accession>
<reference evidence="1 2" key="1">
    <citation type="journal article" date="2023" name="Life. Sci Alliance">
        <title>Evolutionary insights into 3D genome organization and epigenetic landscape of Vigna mungo.</title>
        <authorList>
            <person name="Junaid A."/>
            <person name="Singh B."/>
            <person name="Bhatia S."/>
        </authorList>
    </citation>
    <scope>NUCLEOTIDE SEQUENCE [LARGE SCALE GENOMIC DNA]</scope>
    <source>
        <strain evidence="1">Urdbean</strain>
    </source>
</reference>
<organism evidence="1 2">
    <name type="scientific">Vigna mungo</name>
    <name type="common">Black gram</name>
    <name type="synonym">Phaseolus mungo</name>
    <dbReference type="NCBI Taxonomy" id="3915"/>
    <lineage>
        <taxon>Eukaryota</taxon>
        <taxon>Viridiplantae</taxon>
        <taxon>Streptophyta</taxon>
        <taxon>Embryophyta</taxon>
        <taxon>Tracheophyta</taxon>
        <taxon>Spermatophyta</taxon>
        <taxon>Magnoliopsida</taxon>
        <taxon>eudicotyledons</taxon>
        <taxon>Gunneridae</taxon>
        <taxon>Pentapetalae</taxon>
        <taxon>rosids</taxon>
        <taxon>fabids</taxon>
        <taxon>Fabales</taxon>
        <taxon>Fabaceae</taxon>
        <taxon>Papilionoideae</taxon>
        <taxon>50 kb inversion clade</taxon>
        <taxon>NPAAA clade</taxon>
        <taxon>indigoferoid/millettioid clade</taxon>
        <taxon>Phaseoleae</taxon>
        <taxon>Vigna</taxon>
    </lineage>
</organism>
<evidence type="ECO:0000313" key="2">
    <source>
        <dbReference type="Proteomes" id="UP001374535"/>
    </source>
</evidence>